<dbReference type="InterPro" id="IPR039426">
    <property type="entry name" value="TonB-dep_rcpt-like"/>
</dbReference>
<comment type="subcellular location">
    <subcellularLocation>
        <location evidence="1 8">Cell outer membrane</location>
        <topology evidence="1 8">Multi-pass membrane protein</topology>
    </subcellularLocation>
</comment>
<evidence type="ECO:0000313" key="13">
    <source>
        <dbReference type="EMBL" id="SCM56899.1"/>
    </source>
</evidence>
<dbReference type="NCBIfam" id="TIGR04056">
    <property type="entry name" value="OMP_RagA_SusC"/>
    <property type="match status" value="1"/>
</dbReference>
<evidence type="ECO:0000256" key="4">
    <source>
        <dbReference type="ARBA" id="ARBA00022692"/>
    </source>
</evidence>
<dbReference type="Pfam" id="PF00593">
    <property type="entry name" value="TonB_dep_Rec_b-barrel"/>
    <property type="match status" value="1"/>
</dbReference>
<dbReference type="Gene3D" id="2.170.130.10">
    <property type="entry name" value="TonB-dependent receptor, plug domain"/>
    <property type="match status" value="1"/>
</dbReference>
<evidence type="ECO:0000259" key="12">
    <source>
        <dbReference type="Pfam" id="PF07715"/>
    </source>
</evidence>
<dbReference type="InterPro" id="IPR012910">
    <property type="entry name" value="Plug_dom"/>
</dbReference>
<dbReference type="FunFam" id="2.170.130.10:FF:000003">
    <property type="entry name" value="SusC/RagA family TonB-linked outer membrane protein"/>
    <property type="match status" value="1"/>
</dbReference>
<dbReference type="Gene3D" id="2.40.170.20">
    <property type="entry name" value="TonB-dependent receptor, beta-barrel domain"/>
    <property type="match status" value="1"/>
</dbReference>
<dbReference type="AlphaFoldDB" id="A0A1G4G5V8"/>
<dbReference type="SUPFAM" id="SSF56935">
    <property type="entry name" value="Porins"/>
    <property type="match status" value="1"/>
</dbReference>
<evidence type="ECO:0000256" key="7">
    <source>
        <dbReference type="ARBA" id="ARBA00023237"/>
    </source>
</evidence>
<evidence type="ECO:0000256" key="2">
    <source>
        <dbReference type="ARBA" id="ARBA00022448"/>
    </source>
</evidence>
<keyword evidence="6 8" id="KW-0472">Membrane</keyword>
<comment type="similarity">
    <text evidence="8 9">Belongs to the TonB-dependent receptor family.</text>
</comment>
<gene>
    <name evidence="13" type="primary">susC35</name>
    <name evidence="13" type="ORF">ING2E5A_1094</name>
</gene>
<evidence type="ECO:0000256" key="5">
    <source>
        <dbReference type="ARBA" id="ARBA00023077"/>
    </source>
</evidence>
<dbReference type="EMBL" id="LT608328">
    <property type="protein sequence ID" value="SCM56899.1"/>
    <property type="molecule type" value="Genomic_DNA"/>
</dbReference>
<keyword evidence="7 8" id="KW-0998">Cell outer membrane</keyword>
<evidence type="ECO:0000256" key="9">
    <source>
        <dbReference type="RuleBase" id="RU003357"/>
    </source>
</evidence>
<feature type="domain" description="TonB-dependent receptor plug" evidence="12">
    <location>
        <begin position="120"/>
        <end position="228"/>
    </location>
</feature>
<dbReference type="Gene3D" id="2.60.40.1120">
    <property type="entry name" value="Carboxypeptidase-like, regulatory domain"/>
    <property type="match status" value="1"/>
</dbReference>
<evidence type="ECO:0000256" key="6">
    <source>
        <dbReference type="ARBA" id="ARBA00023136"/>
    </source>
</evidence>
<keyword evidence="4 8" id="KW-0812">Transmembrane</keyword>
<feature type="domain" description="TonB-dependent receptor-like beta-barrel" evidence="11">
    <location>
        <begin position="488"/>
        <end position="807"/>
    </location>
</feature>
<dbReference type="InterPro" id="IPR000531">
    <property type="entry name" value="Beta-barrel_TonB"/>
</dbReference>
<sequence>MKRVISNLARGAVFALLWAISLSLFAQGITVKGKVVDANNAPLIGVTIQVPGTTTGTVTDADGNFTLGNVPPNGTIEVSYVGMKTELIQVNGRTTIDVILTEDTEMLEEVVVVGYGTMKKSDLTGAVENVSAARLLDKPAFNVAQALSGKVAGLKIIERSGAPGGIPMIRIRGTNSINSGNDPLFVVDDVVGVANALTILNPNEIQSIDVLKDASATAIYGARGANGVIIITTKRGVEGKPVISYDGYVTQSFMQRRLNVLNNEQFFYVIRQAYMNVTKYATNPNWSTCYDAAILPPGEGSMTYSEMPWLFEKTTPGGFRIPLLGRDGNYYKPRFENDWEGETFRPATSTNHQIAIRGGSKDVKLGTFLGYSNNNGLLLNSNFERFSGKMTGDVKLTDWFNINSFLSLNRSKERTNDVSFFSGGMARAAIESYPMLPIKYPDDPEIYGIYAGQYGTNADFPMGEVDCQSPVAVSNGVETFRRRVQVNGAVSLNFTITSHLTFKSNFAMDLLEEKYYRYANRKISRSAQGAANLEAFKNYYWQNENYFNYNNSFGDHTVSGLLGTSWSRFTGEDLTTWNDHFFDDFYGWHNIGIGTATRPAPGSSDRQNSLNSYFARINYDFLGKYLFTATGRYDGSSKFGKNSKYGFFPSASVAWRISEEDFMKEFNGLSNLKLRASIGQTGNQEIGSYVTQTFIGSGTVVLGDAGEPGLWPNSVGNPDLKWEKTTQYNFGIDLGIIDNRITLMLDVYNKLTSDMLLDVPLPQSTTTGSVRLNYGKIRNKGFEAVLGTHNIKSRDFNWYSDINFTRNINKIEQLGPTGADILRNWWVGGANTILREGLPVAQFFGLNRLGTYGTDEASLAARYGMLPGDVKYEDRNNDGRISFVEDGIPMGSAFPKWDMNFNNSLAYKNIDFNLDIRISYGAKKENRTNHSSEDRQGLANGKTSILDAWRPDHQNTMVAQVRPGNGGAYYQTYPDTRWIEDASFVRGDGMTIGYTFPQEMTTKIGASKVRIYLNASNFFLLTKYSGYDPEGSDNDNMDSITPGMDFFMYPRPSNYSLGVNLTF</sequence>
<accession>A0A1G4G5V8</accession>
<evidence type="ECO:0000256" key="8">
    <source>
        <dbReference type="PROSITE-ProRule" id="PRU01360"/>
    </source>
</evidence>
<keyword evidence="3 8" id="KW-1134">Transmembrane beta strand</keyword>
<dbReference type="InterPro" id="IPR036942">
    <property type="entry name" value="Beta-barrel_TonB_sf"/>
</dbReference>
<feature type="signal peptide" evidence="10">
    <location>
        <begin position="1"/>
        <end position="26"/>
    </location>
</feature>
<organism evidence="13 14">
    <name type="scientific">Petrimonas mucosa</name>
    <dbReference type="NCBI Taxonomy" id="1642646"/>
    <lineage>
        <taxon>Bacteria</taxon>
        <taxon>Pseudomonadati</taxon>
        <taxon>Bacteroidota</taxon>
        <taxon>Bacteroidia</taxon>
        <taxon>Bacteroidales</taxon>
        <taxon>Dysgonomonadaceae</taxon>
        <taxon>Petrimonas</taxon>
    </lineage>
</organism>
<reference evidence="13 14" key="1">
    <citation type="submission" date="2016-08" db="EMBL/GenBank/DDBJ databases">
        <authorList>
            <person name="Seilhamer J.J."/>
        </authorList>
    </citation>
    <scope>NUCLEOTIDE SEQUENCE [LARGE SCALE GENOMIC DNA]</scope>
    <source>
        <strain evidence="13">ING2-E5A</strain>
    </source>
</reference>
<dbReference type="SUPFAM" id="SSF49464">
    <property type="entry name" value="Carboxypeptidase regulatory domain-like"/>
    <property type="match status" value="1"/>
</dbReference>
<name>A0A1G4G5V8_9BACT</name>
<dbReference type="NCBIfam" id="TIGR04057">
    <property type="entry name" value="SusC_RagA_signa"/>
    <property type="match status" value="1"/>
</dbReference>
<keyword evidence="10" id="KW-0732">Signal</keyword>
<dbReference type="InterPro" id="IPR037066">
    <property type="entry name" value="Plug_dom_sf"/>
</dbReference>
<evidence type="ECO:0000259" key="11">
    <source>
        <dbReference type="Pfam" id="PF00593"/>
    </source>
</evidence>
<keyword evidence="14" id="KW-1185">Reference proteome</keyword>
<dbReference type="GO" id="GO:0009279">
    <property type="term" value="C:cell outer membrane"/>
    <property type="evidence" value="ECO:0007669"/>
    <property type="project" value="UniProtKB-SubCell"/>
</dbReference>
<dbReference type="InterPro" id="IPR008969">
    <property type="entry name" value="CarboxyPept-like_regulatory"/>
</dbReference>
<dbReference type="KEGG" id="pmuc:ING2E5A_1094"/>
<evidence type="ECO:0000256" key="3">
    <source>
        <dbReference type="ARBA" id="ARBA00022452"/>
    </source>
</evidence>
<keyword evidence="13" id="KW-0675">Receptor</keyword>
<dbReference type="STRING" id="1642646.ING2E5A_1094"/>
<feature type="chain" id="PRO_5009603834" evidence="10">
    <location>
        <begin position="27"/>
        <end position="1063"/>
    </location>
</feature>
<dbReference type="Proteomes" id="UP000178485">
    <property type="component" value="Chromosome i"/>
</dbReference>
<evidence type="ECO:0000256" key="10">
    <source>
        <dbReference type="SAM" id="SignalP"/>
    </source>
</evidence>
<evidence type="ECO:0000313" key="14">
    <source>
        <dbReference type="Proteomes" id="UP000178485"/>
    </source>
</evidence>
<dbReference type="Pfam" id="PF07715">
    <property type="entry name" value="Plug"/>
    <property type="match status" value="1"/>
</dbReference>
<dbReference type="InterPro" id="IPR023996">
    <property type="entry name" value="TonB-dep_OMP_SusC/RagA"/>
</dbReference>
<protein>
    <submittedName>
        <fullName evidence="13">TonB-dependent receptor SusC</fullName>
    </submittedName>
</protein>
<dbReference type="PROSITE" id="PS52016">
    <property type="entry name" value="TONB_DEPENDENT_REC_3"/>
    <property type="match status" value="1"/>
</dbReference>
<dbReference type="FunFam" id="2.60.40.1120:FF:000003">
    <property type="entry name" value="Outer membrane protein Omp121"/>
    <property type="match status" value="1"/>
</dbReference>
<keyword evidence="5 9" id="KW-0798">TonB box</keyword>
<dbReference type="InterPro" id="IPR023997">
    <property type="entry name" value="TonB-dep_OMP_SusC/RagA_CS"/>
</dbReference>
<dbReference type="RefSeq" id="WP_071136499.1">
    <property type="nucleotide sequence ID" value="NZ_LT608328.1"/>
</dbReference>
<proteinExistence type="inferred from homology"/>
<keyword evidence="2 8" id="KW-0813">Transport</keyword>
<dbReference type="Pfam" id="PF13715">
    <property type="entry name" value="CarbopepD_reg_2"/>
    <property type="match status" value="1"/>
</dbReference>
<evidence type="ECO:0000256" key="1">
    <source>
        <dbReference type="ARBA" id="ARBA00004571"/>
    </source>
</evidence>